<dbReference type="AlphaFoldDB" id="A0A0R3SQC8"/>
<dbReference type="Proteomes" id="UP000321570">
    <property type="component" value="Unassembled WGS sequence"/>
</dbReference>
<evidence type="ECO:0000313" key="7">
    <source>
        <dbReference type="Proteomes" id="UP000321570"/>
    </source>
</evidence>
<feature type="region of interest" description="Disordered" evidence="3">
    <location>
        <begin position="133"/>
        <end position="153"/>
    </location>
</feature>
<feature type="coiled-coil region" evidence="2">
    <location>
        <begin position="201"/>
        <end position="228"/>
    </location>
</feature>
<evidence type="ECO:0000256" key="3">
    <source>
        <dbReference type="SAM" id="MobiDB-lite"/>
    </source>
</evidence>
<dbReference type="Proteomes" id="UP000274504">
    <property type="component" value="Unassembled WGS sequence"/>
</dbReference>
<keyword evidence="7" id="KW-1185">Reference proteome</keyword>
<dbReference type="Pfam" id="PF13300">
    <property type="entry name" value="DUF4078"/>
    <property type="match status" value="1"/>
</dbReference>
<reference evidence="5 7" key="3">
    <citation type="submission" date="2019-07" db="EMBL/GenBank/DDBJ databases">
        <authorList>
            <person name="Jastrzebski P J."/>
            <person name="Paukszto L."/>
            <person name="Jastrzebski P J."/>
        </authorList>
    </citation>
    <scope>NUCLEOTIDE SEQUENCE [LARGE SCALE GENOMIC DNA]</scope>
    <source>
        <strain evidence="5 7">WMS-il1</strain>
    </source>
</reference>
<dbReference type="OrthoDB" id="333551at2759"/>
<evidence type="ECO:0000313" key="4">
    <source>
        <dbReference type="EMBL" id="VDL59587.1"/>
    </source>
</evidence>
<evidence type="ECO:0000313" key="5">
    <source>
        <dbReference type="EMBL" id="VUZ40829.1"/>
    </source>
</evidence>
<feature type="region of interest" description="Disordered" evidence="3">
    <location>
        <begin position="257"/>
        <end position="287"/>
    </location>
</feature>
<feature type="compositionally biased region" description="Basic and acidic residues" evidence="3">
    <location>
        <begin position="377"/>
        <end position="389"/>
    </location>
</feature>
<accession>A0A0R3SQC8</accession>
<evidence type="ECO:0000313" key="6">
    <source>
        <dbReference type="Proteomes" id="UP000274504"/>
    </source>
</evidence>
<sequence>MQSSTSHRTKRFEVNGASLIDLKAEISRRQIEVKAKASNVPNVSTPVLKRSGGGGISGLLKRPVSPPHKIQKSADNTQAEKSAEEQAAWDAARRKLEAKARLYDALKQAAAAGTAKFDDREDDKAPLVDFERKAMEVGTDSSDDDGDKNRRNNRIVRTLPVLNTEPVNIPDGPVTYAHLRRGEVRDHGTGFYAFSEDAEQRAAEQAALRDLRQQTEQARERVEVERVKRSVAMGRRLAQLRARKGLSDVATVAANLLKENKESPSSPQITDIPPPSSPHSQSGLVGEQLGSDDLDIASMLRRLRDEAEAKQAAKNSSSSVEVIVQSARKESTLPRPPNMPKNRIMREWDRGKTFVQTFESPQSSSNRQISRYTASKRRVDTNKDEERVPEFAPPKFY</sequence>
<protein>
    <submittedName>
        <fullName evidence="8">Pre-mRNA-processing protein 45</fullName>
    </submittedName>
</protein>
<dbReference type="STRING" id="6216.A0A0R3SQC8"/>
<evidence type="ECO:0000256" key="1">
    <source>
        <dbReference type="ARBA" id="ARBA00023054"/>
    </source>
</evidence>
<dbReference type="PANTHER" id="PTHR15885:SF1">
    <property type="entry name" value="COILED-COIL DOMAIN-CONTAINING PROTEIN 174"/>
    <property type="match status" value="1"/>
</dbReference>
<reference evidence="4 6" key="2">
    <citation type="submission" date="2018-11" db="EMBL/GenBank/DDBJ databases">
        <authorList>
            <consortium name="Pathogen Informatics"/>
        </authorList>
    </citation>
    <scope>NUCLEOTIDE SEQUENCE [LARGE SCALE GENOMIC DNA]</scope>
</reference>
<gene>
    <name evidence="4" type="ORF">HDID_LOCUS7269</name>
    <name evidence="5" type="ORF">WMSIL1_LOCUS1789</name>
</gene>
<dbReference type="EMBL" id="CABIJS010000044">
    <property type="protein sequence ID" value="VUZ40829.1"/>
    <property type="molecule type" value="Genomic_DNA"/>
</dbReference>
<keyword evidence="1 2" id="KW-0175">Coiled coil</keyword>
<organism evidence="8">
    <name type="scientific">Hymenolepis diminuta</name>
    <name type="common">Rat tapeworm</name>
    <dbReference type="NCBI Taxonomy" id="6216"/>
    <lineage>
        <taxon>Eukaryota</taxon>
        <taxon>Metazoa</taxon>
        <taxon>Spiralia</taxon>
        <taxon>Lophotrochozoa</taxon>
        <taxon>Platyhelminthes</taxon>
        <taxon>Cestoda</taxon>
        <taxon>Eucestoda</taxon>
        <taxon>Cyclophyllidea</taxon>
        <taxon>Hymenolepididae</taxon>
        <taxon>Hymenolepis</taxon>
    </lineage>
</organism>
<reference evidence="8" key="1">
    <citation type="submission" date="2017-02" db="UniProtKB">
        <authorList>
            <consortium name="WormBaseParasite"/>
        </authorList>
    </citation>
    <scope>IDENTIFICATION</scope>
</reference>
<dbReference type="WBParaSite" id="HDID_0000727101-mRNA-1">
    <property type="protein sequence ID" value="HDID_0000727101-mRNA-1"/>
    <property type="gene ID" value="HDID_0000727101"/>
</dbReference>
<evidence type="ECO:0000313" key="8">
    <source>
        <dbReference type="WBParaSite" id="HDID_0000727101-mRNA-1"/>
    </source>
</evidence>
<dbReference type="InterPro" id="IPR025066">
    <property type="entry name" value="CCDC174-like"/>
</dbReference>
<dbReference type="GO" id="GO:0005634">
    <property type="term" value="C:nucleus"/>
    <property type="evidence" value="ECO:0007669"/>
    <property type="project" value="TreeGrafter"/>
</dbReference>
<dbReference type="PANTHER" id="PTHR15885">
    <property type="entry name" value="COILED-COIL DOMAIN-CONTAINING PROTEIN 174"/>
    <property type="match status" value="1"/>
</dbReference>
<proteinExistence type="predicted"/>
<evidence type="ECO:0000256" key="2">
    <source>
        <dbReference type="SAM" id="Coils"/>
    </source>
</evidence>
<feature type="region of interest" description="Disordered" evidence="3">
    <location>
        <begin position="308"/>
        <end position="397"/>
    </location>
</feature>
<feature type="compositionally biased region" description="Polar residues" evidence="3">
    <location>
        <begin position="354"/>
        <end position="373"/>
    </location>
</feature>
<dbReference type="EMBL" id="UYSG01010920">
    <property type="protein sequence ID" value="VDL59587.1"/>
    <property type="molecule type" value="Genomic_DNA"/>
</dbReference>
<feature type="region of interest" description="Disordered" evidence="3">
    <location>
        <begin position="43"/>
        <end position="83"/>
    </location>
</feature>
<name>A0A0R3SQC8_HYMDI</name>